<reference evidence="1" key="2">
    <citation type="submission" date="2022-06" db="UniProtKB">
        <authorList>
            <consortium name="EnsemblMetazoa"/>
        </authorList>
    </citation>
    <scope>IDENTIFICATION</scope>
    <source>
        <strain evidence="1">DF5081</strain>
    </source>
</reference>
<organism evidence="1 2">
    <name type="scientific">Caenorhabditis japonica</name>
    <dbReference type="NCBI Taxonomy" id="281687"/>
    <lineage>
        <taxon>Eukaryota</taxon>
        <taxon>Metazoa</taxon>
        <taxon>Ecdysozoa</taxon>
        <taxon>Nematoda</taxon>
        <taxon>Chromadorea</taxon>
        <taxon>Rhabditida</taxon>
        <taxon>Rhabditina</taxon>
        <taxon>Rhabditomorpha</taxon>
        <taxon>Rhabditoidea</taxon>
        <taxon>Rhabditidae</taxon>
        <taxon>Peloderinae</taxon>
        <taxon>Caenorhabditis</taxon>
    </lineage>
</organism>
<dbReference type="Proteomes" id="UP000005237">
    <property type="component" value="Unassembled WGS sequence"/>
</dbReference>
<evidence type="ECO:0000313" key="1">
    <source>
        <dbReference type="EnsemblMetazoa" id="CJA35873a.1"/>
    </source>
</evidence>
<protein>
    <submittedName>
        <fullName evidence="1">Uncharacterized protein</fullName>
    </submittedName>
</protein>
<dbReference type="AlphaFoldDB" id="A0A8R1EI45"/>
<dbReference type="PANTHER" id="PTHR21459:SF2">
    <property type="entry name" value="PROTEIN CBG08968"/>
    <property type="match status" value="1"/>
</dbReference>
<sequence>MRAGSSTKHFNIIVLAIRKESRMSSRFRWITSRHILNCVLKYEKNWYEYYHFEDNVVNTGEVPINRNEQLEKSAIALNEEVERVINESRQFTNFELREMALAINREQDLIGTHYAKYAKLRPPALSIDGVCIPSTCLIRDLGVLYSSNLSFATHIDKITGNAHRRVNILFNLLRHSSRDIIIKCYKIYVRPLLEYASIIFNPVQKELIRRLESVQKSTIYRCYRKFGIEYISYFDCLQELELQSLEYRRLIIDLVFIYKSIVTKEVAAMKNLSCELANLTNLRRHKYYTGEPRAGPRRL</sequence>
<accession>A0A8R1EI45</accession>
<name>A0A8R1EI45_CAEJA</name>
<dbReference type="PANTHER" id="PTHR21459">
    <property type="entry name" value="PROTEIN CBG08968"/>
    <property type="match status" value="1"/>
</dbReference>
<proteinExistence type="predicted"/>
<dbReference type="PRINTS" id="PR01345">
    <property type="entry name" value="CERVTRCPTASE"/>
</dbReference>
<reference evidence="2" key="1">
    <citation type="submission" date="2010-08" db="EMBL/GenBank/DDBJ databases">
        <authorList>
            <consortium name="Caenorhabditis japonica Sequencing Consortium"/>
            <person name="Wilson R.K."/>
        </authorList>
    </citation>
    <scope>NUCLEOTIDE SEQUENCE [LARGE SCALE GENOMIC DNA]</scope>
    <source>
        <strain evidence="2">DF5081</strain>
    </source>
</reference>
<dbReference type="EnsemblMetazoa" id="CJA35873a.1">
    <property type="protein sequence ID" value="CJA35873a.1"/>
    <property type="gene ID" value="WBGene00211720"/>
</dbReference>
<evidence type="ECO:0000313" key="2">
    <source>
        <dbReference type="Proteomes" id="UP000005237"/>
    </source>
</evidence>
<keyword evidence="2" id="KW-1185">Reference proteome</keyword>